<dbReference type="Proteomes" id="UP000245207">
    <property type="component" value="Unassembled WGS sequence"/>
</dbReference>
<reference evidence="1 2" key="1">
    <citation type="journal article" date="2018" name="Mol. Plant">
        <title>The genome of Artemisia annua provides insight into the evolution of Asteraceae family and artemisinin biosynthesis.</title>
        <authorList>
            <person name="Shen Q."/>
            <person name="Zhang L."/>
            <person name="Liao Z."/>
            <person name="Wang S."/>
            <person name="Yan T."/>
            <person name="Shi P."/>
            <person name="Liu M."/>
            <person name="Fu X."/>
            <person name="Pan Q."/>
            <person name="Wang Y."/>
            <person name="Lv Z."/>
            <person name="Lu X."/>
            <person name="Zhang F."/>
            <person name="Jiang W."/>
            <person name="Ma Y."/>
            <person name="Chen M."/>
            <person name="Hao X."/>
            <person name="Li L."/>
            <person name="Tang Y."/>
            <person name="Lv G."/>
            <person name="Zhou Y."/>
            <person name="Sun X."/>
            <person name="Brodelius P.E."/>
            <person name="Rose J.K.C."/>
            <person name="Tang K."/>
        </authorList>
    </citation>
    <scope>NUCLEOTIDE SEQUENCE [LARGE SCALE GENOMIC DNA]</scope>
    <source>
        <strain evidence="2">cv. Huhao1</strain>
        <tissue evidence="1">Leaf</tissue>
    </source>
</reference>
<dbReference type="EMBL" id="PKPP01005309">
    <property type="protein sequence ID" value="PWA60616.1"/>
    <property type="molecule type" value="Genomic_DNA"/>
</dbReference>
<evidence type="ECO:0000313" key="2">
    <source>
        <dbReference type="Proteomes" id="UP000245207"/>
    </source>
</evidence>
<name>A0A2U1MHC4_ARTAN</name>
<gene>
    <name evidence="1" type="ORF">CTI12_AA234860</name>
</gene>
<protein>
    <submittedName>
        <fullName evidence="1">Uncharacterized protein</fullName>
    </submittedName>
</protein>
<organism evidence="1 2">
    <name type="scientific">Artemisia annua</name>
    <name type="common">Sweet wormwood</name>
    <dbReference type="NCBI Taxonomy" id="35608"/>
    <lineage>
        <taxon>Eukaryota</taxon>
        <taxon>Viridiplantae</taxon>
        <taxon>Streptophyta</taxon>
        <taxon>Embryophyta</taxon>
        <taxon>Tracheophyta</taxon>
        <taxon>Spermatophyta</taxon>
        <taxon>Magnoliopsida</taxon>
        <taxon>eudicotyledons</taxon>
        <taxon>Gunneridae</taxon>
        <taxon>Pentapetalae</taxon>
        <taxon>asterids</taxon>
        <taxon>campanulids</taxon>
        <taxon>Asterales</taxon>
        <taxon>Asteraceae</taxon>
        <taxon>Asteroideae</taxon>
        <taxon>Anthemideae</taxon>
        <taxon>Artemisiinae</taxon>
        <taxon>Artemisia</taxon>
    </lineage>
</organism>
<comment type="caution">
    <text evidence="1">The sequence shown here is derived from an EMBL/GenBank/DDBJ whole genome shotgun (WGS) entry which is preliminary data.</text>
</comment>
<dbReference type="AlphaFoldDB" id="A0A2U1MHC4"/>
<accession>A0A2U1MHC4</accession>
<proteinExistence type="predicted"/>
<sequence length="89" mass="10227">MELERLGSVYVSSKSYDLPDCHPIAEVYNVLATKLPPRLNKYLSLQFIKSLKYWTKNVSGKPKPFASEPVPTCPFCHHYINTKKQAQEL</sequence>
<keyword evidence="2" id="KW-1185">Reference proteome</keyword>
<evidence type="ECO:0000313" key="1">
    <source>
        <dbReference type="EMBL" id="PWA60616.1"/>
    </source>
</evidence>